<name>A0A235EVC3_9RHOO</name>
<comment type="caution">
    <text evidence="1">The sequence shown here is derived from an EMBL/GenBank/DDBJ whole genome shotgun (WGS) entry which is preliminary data.</text>
</comment>
<proteinExistence type="predicted"/>
<reference evidence="1 2" key="1">
    <citation type="submission" date="2017-07" db="EMBL/GenBank/DDBJ databases">
        <title>Thauera sp. KNDSS-Mac4 genome sequence and assembly.</title>
        <authorList>
            <person name="Mayilraj S."/>
        </authorList>
    </citation>
    <scope>NUCLEOTIDE SEQUENCE [LARGE SCALE GENOMIC DNA]</scope>
    <source>
        <strain evidence="1 2">KNDSS-Mac4</strain>
    </source>
</reference>
<sequence>MEVVGVGNLFSKVRLKFLHLAGELIAFRGNLVDLLSPLTFLDRKNVLANRSLRCLPSQVSQIPTH</sequence>
<gene>
    <name evidence="1" type="ORF">CGK74_15140</name>
</gene>
<dbReference type="Proteomes" id="UP000215181">
    <property type="component" value="Unassembled WGS sequence"/>
</dbReference>
<keyword evidence="2" id="KW-1185">Reference proteome</keyword>
<accession>A0A235EVC3</accession>
<dbReference type="EMBL" id="NOIH01000022">
    <property type="protein sequence ID" value="OYD52960.1"/>
    <property type="molecule type" value="Genomic_DNA"/>
</dbReference>
<evidence type="ECO:0000313" key="2">
    <source>
        <dbReference type="Proteomes" id="UP000215181"/>
    </source>
</evidence>
<protein>
    <submittedName>
        <fullName evidence="1">Uncharacterized protein</fullName>
    </submittedName>
</protein>
<organism evidence="1 2">
    <name type="scientific">Thauera propionica</name>
    <dbReference type="NCBI Taxonomy" id="2019431"/>
    <lineage>
        <taxon>Bacteria</taxon>
        <taxon>Pseudomonadati</taxon>
        <taxon>Pseudomonadota</taxon>
        <taxon>Betaproteobacteria</taxon>
        <taxon>Rhodocyclales</taxon>
        <taxon>Zoogloeaceae</taxon>
        <taxon>Thauera</taxon>
    </lineage>
</organism>
<evidence type="ECO:0000313" key="1">
    <source>
        <dbReference type="EMBL" id="OYD52960.1"/>
    </source>
</evidence>
<dbReference type="AlphaFoldDB" id="A0A235EVC3"/>